<reference evidence="8" key="1">
    <citation type="journal article" date="2019" name="Int. J. Syst. Evol. Microbiol.">
        <title>The Global Catalogue of Microorganisms (GCM) 10K type strain sequencing project: providing services to taxonomists for standard genome sequencing and annotation.</title>
        <authorList>
            <consortium name="The Broad Institute Genomics Platform"/>
            <consortium name="The Broad Institute Genome Sequencing Center for Infectious Disease"/>
            <person name="Wu L."/>
            <person name="Ma J."/>
        </authorList>
    </citation>
    <scope>NUCLEOTIDE SEQUENCE [LARGE SCALE GENOMIC DNA]</scope>
    <source>
        <strain evidence="8">JCM 17441</strain>
    </source>
</reference>
<dbReference type="CDD" id="cd16917">
    <property type="entry name" value="HATPase_UhpB-NarQ-NarX-like"/>
    <property type="match status" value="1"/>
</dbReference>
<name>A0ABP8DWF9_9ACTN</name>
<evidence type="ECO:0000256" key="3">
    <source>
        <dbReference type="ARBA" id="ARBA00023012"/>
    </source>
</evidence>
<dbReference type="Proteomes" id="UP001500620">
    <property type="component" value="Unassembled WGS sequence"/>
</dbReference>
<dbReference type="PANTHER" id="PTHR24421">
    <property type="entry name" value="NITRATE/NITRITE SENSOR PROTEIN NARX-RELATED"/>
    <property type="match status" value="1"/>
</dbReference>
<keyword evidence="3" id="KW-0902">Two-component regulatory system</keyword>
<evidence type="ECO:0000313" key="8">
    <source>
        <dbReference type="Proteomes" id="UP001500620"/>
    </source>
</evidence>
<dbReference type="InterPro" id="IPR036890">
    <property type="entry name" value="HATPase_C_sf"/>
</dbReference>
<dbReference type="Gene3D" id="1.20.5.1930">
    <property type="match status" value="1"/>
</dbReference>
<dbReference type="CDD" id="cd00130">
    <property type="entry name" value="PAS"/>
    <property type="match status" value="1"/>
</dbReference>
<dbReference type="SMART" id="SM00091">
    <property type="entry name" value="PAS"/>
    <property type="match status" value="1"/>
</dbReference>
<keyword evidence="1" id="KW-0808">Transferase</keyword>
<dbReference type="InterPro" id="IPR035965">
    <property type="entry name" value="PAS-like_dom_sf"/>
</dbReference>
<comment type="caution">
    <text evidence="7">The sequence shown here is derived from an EMBL/GenBank/DDBJ whole genome shotgun (WGS) entry which is preliminary data.</text>
</comment>
<feature type="domain" description="Histidine kinase" evidence="5">
    <location>
        <begin position="309"/>
        <end position="511"/>
    </location>
</feature>
<dbReference type="SMART" id="SM00387">
    <property type="entry name" value="HATPase_c"/>
    <property type="match status" value="1"/>
</dbReference>
<dbReference type="SUPFAM" id="SSF55874">
    <property type="entry name" value="ATPase domain of HSP90 chaperone/DNA topoisomerase II/histidine kinase"/>
    <property type="match status" value="1"/>
</dbReference>
<dbReference type="PANTHER" id="PTHR24421:SF61">
    <property type="entry name" value="OXYGEN SENSOR HISTIDINE KINASE NREB"/>
    <property type="match status" value="1"/>
</dbReference>
<evidence type="ECO:0000256" key="2">
    <source>
        <dbReference type="ARBA" id="ARBA00022777"/>
    </source>
</evidence>
<protein>
    <recommendedName>
        <fullName evidence="9">PAS domain S-box protein</fullName>
    </recommendedName>
</protein>
<dbReference type="PROSITE" id="PS50109">
    <property type="entry name" value="HIS_KIN"/>
    <property type="match status" value="1"/>
</dbReference>
<evidence type="ECO:0000259" key="6">
    <source>
        <dbReference type="PROSITE" id="PS50112"/>
    </source>
</evidence>
<feature type="domain" description="PAS" evidence="6">
    <location>
        <begin position="145"/>
        <end position="215"/>
    </location>
</feature>
<dbReference type="InterPro" id="IPR011712">
    <property type="entry name" value="Sig_transdc_His_kin_sub3_dim/P"/>
</dbReference>
<evidence type="ECO:0000259" key="5">
    <source>
        <dbReference type="PROSITE" id="PS50109"/>
    </source>
</evidence>
<dbReference type="SUPFAM" id="SSF55785">
    <property type="entry name" value="PYP-like sensor domain (PAS domain)"/>
    <property type="match status" value="1"/>
</dbReference>
<dbReference type="Gene3D" id="3.30.450.20">
    <property type="entry name" value="PAS domain"/>
    <property type="match status" value="1"/>
</dbReference>
<sequence length="531" mass="57758">MVASAAALSTQCLAEFLAAVSTAPDVPTATQVAAERAARALEGEVGVVLGRDGEVSSVGFPVGRLPLAEIAEVVNQRKETLDVPGAGSCHTATAPLGGSSPGHLLVARSGESGFSVDEVSLVRSMARVLELSLDTMKTFQAGQRTREELDRIFRMSRDLICTAGFDGYFKRVNPAVERTLGYSAAELAERPFIEFVYEEDRERTEAQTKVLIEGREATNFQNRYRCKGGSLRWLEWFALGVPDQGLIYASARDVTERKQLEADRERREAALRYSQEQLSSALQQVLQVENERAMWATLEEAHRREERQRLASELHDSVSQALFSMNLHIRALQLAVQQQREDQRSRVARGLADLLELTQSATSEMRALILQLRPDALAGNGLVAAIRRHAAAVSAREGFEVGVHACEDPLPLDETAERELFRVIQEALHNSAKHAQPGHVEIRLSEPANAARTLVVEVADDGVGFDPSVPHPGHLGLTTMRERAERLGGEFSVDSSPAGSTTVRVVLPDVLSSSANGSPCGEPAETADVEG</sequence>
<dbReference type="InterPro" id="IPR013655">
    <property type="entry name" value="PAS_fold_3"/>
</dbReference>
<dbReference type="InterPro" id="IPR003594">
    <property type="entry name" value="HATPase_dom"/>
</dbReference>
<dbReference type="Pfam" id="PF07730">
    <property type="entry name" value="HisKA_3"/>
    <property type="match status" value="1"/>
</dbReference>
<dbReference type="InterPro" id="IPR050482">
    <property type="entry name" value="Sensor_HK_TwoCompSys"/>
</dbReference>
<evidence type="ECO:0000256" key="1">
    <source>
        <dbReference type="ARBA" id="ARBA00022679"/>
    </source>
</evidence>
<proteinExistence type="predicted"/>
<accession>A0ABP8DWF9</accession>
<dbReference type="Pfam" id="PF02518">
    <property type="entry name" value="HATPase_c"/>
    <property type="match status" value="1"/>
</dbReference>
<keyword evidence="8" id="KW-1185">Reference proteome</keyword>
<dbReference type="EMBL" id="BAABAT010000113">
    <property type="protein sequence ID" value="GAA4264207.1"/>
    <property type="molecule type" value="Genomic_DNA"/>
</dbReference>
<dbReference type="NCBIfam" id="TIGR00229">
    <property type="entry name" value="sensory_box"/>
    <property type="match status" value="1"/>
</dbReference>
<dbReference type="InterPro" id="IPR000014">
    <property type="entry name" value="PAS"/>
</dbReference>
<evidence type="ECO:0008006" key="9">
    <source>
        <dbReference type="Google" id="ProtNLM"/>
    </source>
</evidence>
<evidence type="ECO:0000256" key="4">
    <source>
        <dbReference type="SAM" id="MobiDB-lite"/>
    </source>
</evidence>
<dbReference type="InterPro" id="IPR005467">
    <property type="entry name" value="His_kinase_dom"/>
</dbReference>
<keyword evidence="2" id="KW-0418">Kinase</keyword>
<dbReference type="Pfam" id="PF08447">
    <property type="entry name" value="PAS_3"/>
    <property type="match status" value="1"/>
</dbReference>
<dbReference type="PROSITE" id="PS50112">
    <property type="entry name" value="PAS"/>
    <property type="match status" value="1"/>
</dbReference>
<evidence type="ECO:0000313" key="7">
    <source>
        <dbReference type="EMBL" id="GAA4264207.1"/>
    </source>
</evidence>
<feature type="region of interest" description="Disordered" evidence="4">
    <location>
        <begin position="512"/>
        <end position="531"/>
    </location>
</feature>
<dbReference type="Gene3D" id="3.30.565.10">
    <property type="entry name" value="Histidine kinase-like ATPase, C-terminal domain"/>
    <property type="match status" value="1"/>
</dbReference>
<gene>
    <name evidence="7" type="ORF">GCM10022255_115710</name>
</gene>
<organism evidence="7 8">
    <name type="scientific">Dactylosporangium darangshiense</name>
    <dbReference type="NCBI Taxonomy" id="579108"/>
    <lineage>
        <taxon>Bacteria</taxon>
        <taxon>Bacillati</taxon>
        <taxon>Actinomycetota</taxon>
        <taxon>Actinomycetes</taxon>
        <taxon>Micromonosporales</taxon>
        <taxon>Micromonosporaceae</taxon>
        <taxon>Dactylosporangium</taxon>
    </lineage>
</organism>
<dbReference type="RefSeq" id="WP_345144680.1">
    <property type="nucleotide sequence ID" value="NZ_BAABAT010000113.1"/>
</dbReference>